<reference evidence="1" key="1">
    <citation type="submission" date="2024-10" db="EMBL/GenBank/DDBJ databases">
        <title>Aeromonas and Pseudomonas from the Cagarras Archipelago, Rio de Janeiro, Brazil.</title>
        <authorList>
            <person name="Canellas A.L.B."/>
            <person name="Laport M.S."/>
        </authorList>
    </citation>
    <scope>NUCLEOTIDE SEQUENCE</scope>
    <source>
        <strain evidence="1">ACP-7</strain>
    </source>
</reference>
<sequence>MDKIPLGLIGLFIGVPLILTEIWLIYIIHVYTEKAESHLPKSAFVDDNISMWSHAGFIGKTMRNGYLTLVLAMPEICSRRGILEITEARQFPRRLKLILFISWGLCFVFFAAMMVVGSYIRYLKP</sequence>
<gene>
    <name evidence="1" type="ORF">ACIKP7_00165</name>
</gene>
<comment type="caution">
    <text evidence="1">The sequence shown here is derived from an EMBL/GenBank/DDBJ whole genome shotgun (WGS) entry which is preliminary data.</text>
</comment>
<accession>A0ACC7LPQ0</accession>
<organism evidence="1 2">
    <name type="scientific">Pseudomonas caricapapayae</name>
    <dbReference type="NCBI Taxonomy" id="46678"/>
    <lineage>
        <taxon>Bacteria</taxon>
        <taxon>Pseudomonadati</taxon>
        <taxon>Pseudomonadota</taxon>
        <taxon>Gammaproteobacteria</taxon>
        <taxon>Pseudomonadales</taxon>
        <taxon>Pseudomonadaceae</taxon>
        <taxon>Pseudomonas</taxon>
    </lineage>
</organism>
<dbReference type="Proteomes" id="UP001615411">
    <property type="component" value="Unassembled WGS sequence"/>
</dbReference>
<proteinExistence type="predicted"/>
<evidence type="ECO:0000313" key="2">
    <source>
        <dbReference type="Proteomes" id="UP001615411"/>
    </source>
</evidence>
<dbReference type="EMBL" id="JBIUGF010000001">
    <property type="protein sequence ID" value="MFJ1336535.1"/>
    <property type="molecule type" value="Genomic_DNA"/>
</dbReference>
<protein>
    <submittedName>
        <fullName evidence="1">Uncharacterized protein</fullName>
    </submittedName>
</protein>
<keyword evidence="2" id="KW-1185">Reference proteome</keyword>
<name>A0ACC7LPQ0_9PSED</name>
<evidence type="ECO:0000313" key="1">
    <source>
        <dbReference type="EMBL" id="MFJ1336535.1"/>
    </source>
</evidence>